<name>A0A6H2A2F2_9ZZZZ</name>
<organism evidence="2">
    <name type="scientific">viral metagenome</name>
    <dbReference type="NCBI Taxonomy" id="1070528"/>
    <lineage>
        <taxon>unclassified sequences</taxon>
        <taxon>metagenomes</taxon>
        <taxon>organismal metagenomes</taxon>
    </lineage>
</organism>
<keyword evidence="1" id="KW-1133">Transmembrane helix</keyword>
<keyword evidence="1" id="KW-0472">Membrane</keyword>
<keyword evidence="1" id="KW-0812">Transmembrane</keyword>
<protein>
    <submittedName>
        <fullName evidence="2">Uncharacterized protein</fullName>
    </submittedName>
</protein>
<accession>A0A6H2A2F2</accession>
<evidence type="ECO:0000313" key="2">
    <source>
        <dbReference type="EMBL" id="QJA53630.1"/>
    </source>
</evidence>
<reference evidence="2" key="1">
    <citation type="submission" date="2020-03" db="EMBL/GenBank/DDBJ databases">
        <title>The deep terrestrial virosphere.</title>
        <authorList>
            <person name="Holmfeldt K."/>
            <person name="Nilsson E."/>
            <person name="Simone D."/>
            <person name="Lopez-Fernandez M."/>
            <person name="Wu X."/>
            <person name="de Brujin I."/>
            <person name="Lundin D."/>
            <person name="Andersson A."/>
            <person name="Bertilsson S."/>
            <person name="Dopson M."/>
        </authorList>
    </citation>
    <scope>NUCLEOTIDE SEQUENCE</scope>
    <source>
        <strain evidence="2">TM448A03756</strain>
    </source>
</reference>
<evidence type="ECO:0000256" key="1">
    <source>
        <dbReference type="SAM" id="Phobius"/>
    </source>
</evidence>
<proteinExistence type="predicted"/>
<dbReference type="EMBL" id="MT144437">
    <property type="protein sequence ID" value="QJA53630.1"/>
    <property type="molecule type" value="Genomic_DNA"/>
</dbReference>
<feature type="transmembrane region" description="Helical" evidence="1">
    <location>
        <begin position="5"/>
        <end position="24"/>
    </location>
</feature>
<sequence>MWYVICFILGGIVGIILFAAFIIASDEDDRQDLAELMVKKGGNDG</sequence>
<dbReference type="AlphaFoldDB" id="A0A6H2A2F2"/>
<gene>
    <name evidence="2" type="ORF">TM448A03756_0002</name>
</gene>